<dbReference type="GO" id="GO:0051213">
    <property type="term" value="F:dioxygenase activity"/>
    <property type="evidence" value="ECO:0007669"/>
    <property type="project" value="UniProtKB-KW"/>
</dbReference>
<comment type="caution">
    <text evidence="5">The sequence shown here is derived from an EMBL/GenBank/DDBJ whole genome shotgun (WGS) entry which is preliminary data.</text>
</comment>
<dbReference type="InterPro" id="IPR050231">
    <property type="entry name" value="Iron_ascorbate_oxido_reductase"/>
</dbReference>
<dbReference type="GO" id="GO:0046872">
    <property type="term" value="F:metal ion binding"/>
    <property type="evidence" value="ECO:0007669"/>
    <property type="project" value="UniProtKB-KW"/>
</dbReference>
<dbReference type="AlphaFoldDB" id="A0A2P5CZC7"/>
<dbReference type="InterPro" id="IPR005123">
    <property type="entry name" value="Oxoglu/Fe-dep_dioxygenase_dom"/>
</dbReference>
<dbReference type="PROSITE" id="PS51471">
    <property type="entry name" value="FE2OG_OXY"/>
    <property type="match status" value="1"/>
</dbReference>
<keyword evidence="2 3" id="KW-0408">Iron</keyword>
<dbReference type="InterPro" id="IPR026992">
    <property type="entry name" value="DIOX_N"/>
</dbReference>
<evidence type="ECO:0000256" key="1">
    <source>
        <dbReference type="ARBA" id="ARBA00022723"/>
    </source>
</evidence>
<comment type="similarity">
    <text evidence="3">Belongs to the iron/ascorbate-dependent oxidoreductase family.</text>
</comment>
<evidence type="ECO:0000256" key="3">
    <source>
        <dbReference type="RuleBase" id="RU003682"/>
    </source>
</evidence>
<dbReference type="InterPro" id="IPR044861">
    <property type="entry name" value="IPNS-like_FE2OG_OXY"/>
</dbReference>
<keyword evidence="1 3" id="KW-0479">Metal-binding</keyword>
<organism evidence="5 6">
    <name type="scientific">Parasponia andersonii</name>
    <name type="common">Sponia andersonii</name>
    <dbReference type="NCBI Taxonomy" id="3476"/>
    <lineage>
        <taxon>Eukaryota</taxon>
        <taxon>Viridiplantae</taxon>
        <taxon>Streptophyta</taxon>
        <taxon>Embryophyta</taxon>
        <taxon>Tracheophyta</taxon>
        <taxon>Spermatophyta</taxon>
        <taxon>Magnoliopsida</taxon>
        <taxon>eudicotyledons</taxon>
        <taxon>Gunneridae</taxon>
        <taxon>Pentapetalae</taxon>
        <taxon>rosids</taxon>
        <taxon>fabids</taxon>
        <taxon>Rosales</taxon>
        <taxon>Cannabaceae</taxon>
        <taxon>Parasponia</taxon>
    </lineage>
</organism>
<dbReference type="OrthoDB" id="288590at2759"/>
<dbReference type="Pfam" id="PF03171">
    <property type="entry name" value="2OG-FeII_Oxy"/>
    <property type="match status" value="1"/>
</dbReference>
<dbReference type="EMBL" id="JXTB01000080">
    <property type="protein sequence ID" value="PON66367.1"/>
    <property type="molecule type" value="Genomic_DNA"/>
</dbReference>
<keyword evidence="5" id="KW-0223">Dioxygenase</keyword>
<evidence type="ECO:0000259" key="4">
    <source>
        <dbReference type="PROSITE" id="PS51471"/>
    </source>
</evidence>
<keyword evidence="3" id="KW-0560">Oxidoreductase</keyword>
<protein>
    <submittedName>
        <fullName evidence="5">Oxoglutarate/iron-dependent dioxygenase</fullName>
    </submittedName>
</protein>
<sequence length="317" mass="36721">MGSLTEPKIPVVYFNKETLNPGTDSWALACKQVRHAFEEYGCFEAVYDKVPVEVHNSVFAATKDLFDLPTETLMRKTTDRPGLPYTPNWVYNPLFESLGIDYPSNPEEVEHFTNVMWPQGNESFRESVLSFSELIVELYETATRMIFEGFGVERLHDSIMKSTFPRIKFAKYRKPKEDEANLGLRIHTDKTFITIVHQHEVEGLEIKYSKDGQWLIDAKPSPTSFVVFAGDAFMAWSNDRVIPCEHRVVMKEGKDRYAISLFTYIEGIMDIPEEMVDDEYPLRYKPINHLNFMKRYFVDEEPGLQYSPCAIRTFCGV</sequence>
<name>A0A2P5CZC7_PARAD</name>
<dbReference type="PANTHER" id="PTHR47990">
    <property type="entry name" value="2-OXOGLUTARATE (2OG) AND FE(II)-DEPENDENT OXYGENASE SUPERFAMILY PROTEIN-RELATED"/>
    <property type="match status" value="1"/>
</dbReference>
<dbReference type="STRING" id="3476.A0A2P5CZC7"/>
<evidence type="ECO:0000256" key="2">
    <source>
        <dbReference type="ARBA" id="ARBA00023004"/>
    </source>
</evidence>
<dbReference type="Proteomes" id="UP000237105">
    <property type="component" value="Unassembled WGS sequence"/>
</dbReference>
<evidence type="ECO:0000313" key="5">
    <source>
        <dbReference type="EMBL" id="PON66367.1"/>
    </source>
</evidence>
<evidence type="ECO:0000313" key="6">
    <source>
        <dbReference type="Proteomes" id="UP000237105"/>
    </source>
</evidence>
<reference evidence="6" key="1">
    <citation type="submission" date="2016-06" db="EMBL/GenBank/DDBJ databases">
        <title>Parallel loss of symbiosis genes in relatives of nitrogen-fixing non-legume Parasponia.</title>
        <authorList>
            <person name="Van Velzen R."/>
            <person name="Holmer R."/>
            <person name="Bu F."/>
            <person name="Rutten L."/>
            <person name="Van Zeijl A."/>
            <person name="Liu W."/>
            <person name="Santuari L."/>
            <person name="Cao Q."/>
            <person name="Sharma T."/>
            <person name="Shen D."/>
            <person name="Roswanjaya Y."/>
            <person name="Wardhani T."/>
            <person name="Kalhor M.S."/>
            <person name="Jansen J."/>
            <person name="Van den Hoogen J."/>
            <person name="Gungor B."/>
            <person name="Hartog M."/>
            <person name="Hontelez J."/>
            <person name="Verver J."/>
            <person name="Yang W.-C."/>
            <person name="Schijlen E."/>
            <person name="Repin R."/>
            <person name="Schilthuizen M."/>
            <person name="Schranz E."/>
            <person name="Heidstra R."/>
            <person name="Miyata K."/>
            <person name="Fedorova E."/>
            <person name="Kohlen W."/>
            <person name="Bisseling T."/>
            <person name="Smit S."/>
            <person name="Geurts R."/>
        </authorList>
    </citation>
    <scope>NUCLEOTIDE SEQUENCE [LARGE SCALE GENOMIC DNA]</scope>
    <source>
        <strain evidence="6">cv. WU1-14</strain>
    </source>
</reference>
<dbReference type="Pfam" id="PF14226">
    <property type="entry name" value="DIOX_N"/>
    <property type="match status" value="1"/>
</dbReference>
<keyword evidence="6" id="KW-1185">Reference proteome</keyword>
<dbReference type="SUPFAM" id="SSF51197">
    <property type="entry name" value="Clavaminate synthase-like"/>
    <property type="match status" value="1"/>
</dbReference>
<dbReference type="InterPro" id="IPR027443">
    <property type="entry name" value="IPNS-like_sf"/>
</dbReference>
<dbReference type="Gene3D" id="2.60.120.330">
    <property type="entry name" value="B-lactam Antibiotic, Isopenicillin N Synthase, Chain"/>
    <property type="match status" value="1"/>
</dbReference>
<proteinExistence type="inferred from homology"/>
<feature type="domain" description="Fe2OG dioxygenase" evidence="4">
    <location>
        <begin position="161"/>
        <end position="265"/>
    </location>
</feature>
<accession>A0A2P5CZC7</accession>
<gene>
    <name evidence="5" type="ORF">PanWU01x14_110220</name>
</gene>